<feature type="compositionally biased region" description="Basic and acidic residues" evidence="1">
    <location>
        <begin position="960"/>
        <end position="971"/>
    </location>
</feature>
<name>Q3JJT7_BURP1</name>
<feature type="compositionally biased region" description="Low complexity" evidence="1">
    <location>
        <begin position="990"/>
        <end position="999"/>
    </location>
</feature>
<feature type="compositionally biased region" description="Basic and acidic residues" evidence="1">
    <location>
        <begin position="262"/>
        <end position="290"/>
    </location>
</feature>
<dbReference type="AlphaFoldDB" id="Q3JJT7"/>
<feature type="compositionally biased region" description="Polar residues" evidence="1">
    <location>
        <begin position="1"/>
        <end position="10"/>
    </location>
</feature>
<dbReference type="KEGG" id="bpm:BURPS1710b_A1009"/>
<feature type="compositionally biased region" description="Basic and acidic residues" evidence="1">
    <location>
        <begin position="978"/>
        <end position="989"/>
    </location>
</feature>
<protein>
    <submittedName>
        <fullName evidence="2">Uncharacterized protein</fullName>
    </submittedName>
</protein>
<evidence type="ECO:0000313" key="2">
    <source>
        <dbReference type="EMBL" id="ABA53649.1"/>
    </source>
</evidence>
<organism evidence="2 3">
    <name type="scientific">Burkholderia pseudomallei (strain 1710b)</name>
    <dbReference type="NCBI Taxonomy" id="320372"/>
    <lineage>
        <taxon>Bacteria</taxon>
        <taxon>Pseudomonadati</taxon>
        <taxon>Pseudomonadota</taxon>
        <taxon>Betaproteobacteria</taxon>
        <taxon>Burkholderiales</taxon>
        <taxon>Burkholderiaceae</taxon>
        <taxon>Burkholderia</taxon>
        <taxon>pseudomallei group</taxon>
    </lineage>
</organism>
<feature type="region of interest" description="Disordered" evidence="1">
    <location>
        <begin position="1031"/>
        <end position="1052"/>
    </location>
</feature>
<feature type="compositionally biased region" description="Basic and acidic residues" evidence="1">
    <location>
        <begin position="869"/>
        <end position="900"/>
    </location>
</feature>
<evidence type="ECO:0000313" key="3">
    <source>
        <dbReference type="Proteomes" id="UP000002700"/>
    </source>
</evidence>
<feature type="region of interest" description="Disordered" evidence="1">
    <location>
        <begin position="262"/>
        <end position="431"/>
    </location>
</feature>
<feature type="region of interest" description="Disordered" evidence="1">
    <location>
        <begin position="569"/>
        <end position="669"/>
    </location>
</feature>
<feature type="region of interest" description="Disordered" evidence="1">
    <location>
        <begin position="860"/>
        <end position="900"/>
    </location>
</feature>
<feature type="region of interest" description="Disordered" evidence="1">
    <location>
        <begin position="1"/>
        <end position="83"/>
    </location>
</feature>
<dbReference type="EMBL" id="CP000125">
    <property type="protein sequence ID" value="ABA53649.1"/>
    <property type="molecule type" value="Genomic_DNA"/>
</dbReference>
<dbReference type="Proteomes" id="UP000002700">
    <property type="component" value="Chromosome II"/>
</dbReference>
<feature type="compositionally biased region" description="Basic and acidic residues" evidence="1">
    <location>
        <begin position="301"/>
        <end position="360"/>
    </location>
</feature>
<gene>
    <name evidence="2" type="ordered locus">BURPS1710b_A1009</name>
</gene>
<feature type="compositionally biased region" description="Basic and acidic residues" evidence="1">
    <location>
        <begin position="402"/>
        <end position="413"/>
    </location>
</feature>
<feature type="region of interest" description="Disordered" evidence="1">
    <location>
        <begin position="960"/>
        <end position="1019"/>
    </location>
</feature>
<feature type="compositionally biased region" description="Basic and acidic residues" evidence="1">
    <location>
        <begin position="50"/>
        <end position="61"/>
    </location>
</feature>
<feature type="compositionally biased region" description="Basic and acidic residues" evidence="1">
    <location>
        <begin position="1032"/>
        <end position="1052"/>
    </location>
</feature>
<dbReference type="HOGENOM" id="CLU_273505_0_0_4"/>
<dbReference type="EnsemblBacteria" id="ABA53649">
    <property type="protein sequence ID" value="ABA53649"/>
    <property type="gene ID" value="BURPS1710b_A1009"/>
</dbReference>
<feature type="region of interest" description="Disordered" evidence="1">
    <location>
        <begin position="149"/>
        <end position="171"/>
    </location>
</feature>
<sequence length="1176" mass="135491">MPTLQSTSRHSSPRIRGTRGANAAHRRMTAATRNERVVPMRWRNPAMAEDDSRSRRSEGERGTPSVSGEPMRPCRPRGGPRALAPLGFGSRGRCSPRRVVHATQCLACLVCLRNRRGRGPCDVRRRARRARARFRPEPIRRLHDRRPRRQLCERGSRTVGRRESRESLQRDRRVAAGPLVERRRARARRRLFVRRRPHVETDEPAVQRMRGRPRVRARVRSVGVDRARRHRVFGVDLVQPVEQQQRGRGVGLDGRRPDLERADTAHRRQRADHAVLQRQGIGEREPDEGRHRVRGMGPARATDRQPAREPAHRRVSRAELLFEDRRRRQDMERAERDRRRAVPPADDRQPDRRRSQDGHAVRFLRPDPAAVQRGRGQGRVHQVDRRRRDVDEAANRVGPADGVRHRSEYERTGSHGRHHSRARDRSRDGPAVRRLAGLALQRRPVRRDRAVDVVRRRCDVERAAAREHAERAARVQSVGAGELGGRRRGHLLRLPRSAARQHDDAADPLLAHAVERRRPHVRHRAAHRRPVRHAHRARRRRLLHRRLRGARHARHVVPAVLRANELGQHGEPHRRVRRAVSGRARATRAGRAPASRRSRRGTTQRNAWRAVRRAPCAVRQASGVRRQARTRTTGNAHKKRRPRPKPGRPPVEFAAKRPPAAGRDALRSRLGTRRHAHGRGLARLVRRRALVLGHPRCDVHVLIADDARLVDESIAEPHDEEERNADVGGEHADPVDPVREERLIILAERDHDAQREREDRAVRIQARLIRQLVDREALAHVALAEAIVAERDAEPRDEARHSRRVQQPQIHGLVAVQRRQEAQRADRGRRIQRVARHAARRQLREQLRRAAFGREVVEHSRRRVHPRVARREHGGQDHRVHHARGEREARVTEHERKRAHADVGHVALQQIRIGVRNQHADHEDREHVEQQDAPEHLAHRARDRRARVFRFAGRDADQLGALEREAGDHRDAHHRGQAARERRVADREVAPAVARAALQDAEDHQQADADERDHGDDLDEREPVFGLAEAAHGQHVEQEHHAEERRAPPDARHVRKPVMHDELRGDELDGDRHRPVVPVVPAEREAEAFLDVFRAVRRERARHRHERGHLAQAHHQAIDHQADQQIGEHRAAGARLRDGRAGRDEQARADRAADRDHRQVTGFQAAAQLRRIRLCG</sequence>
<feature type="compositionally biased region" description="Basic and acidic residues" evidence="1">
    <location>
        <begin position="150"/>
        <end position="171"/>
    </location>
</feature>
<feature type="region of interest" description="Disordered" evidence="1">
    <location>
        <begin position="918"/>
        <end position="940"/>
    </location>
</feature>
<reference evidence="2 3" key="1">
    <citation type="submission" date="2005-09" db="EMBL/GenBank/DDBJ databases">
        <authorList>
            <person name="Woods D.E."/>
            <person name="Nierman W.C."/>
        </authorList>
    </citation>
    <scope>NUCLEOTIDE SEQUENCE [LARGE SCALE GENOMIC DNA]</scope>
    <source>
        <strain evidence="2 3">1710b</strain>
    </source>
</reference>
<feature type="compositionally biased region" description="Basic residues" evidence="1">
    <location>
        <begin position="636"/>
        <end position="646"/>
    </location>
</feature>
<proteinExistence type="predicted"/>
<feature type="compositionally biased region" description="Basic residues" evidence="1">
    <location>
        <begin position="574"/>
        <end position="602"/>
    </location>
</feature>
<feature type="region of interest" description="Disordered" evidence="1">
    <location>
        <begin position="715"/>
        <end position="734"/>
    </location>
</feature>
<feature type="compositionally biased region" description="Basic and acidic residues" evidence="1">
    <location>
        <begin position="1001"/>
        <end position="1015"/>
    </location>
</feature>
<feature type="compositionally biased region" description="Basic and acidic residues" evidence="1">
    <location>
        <begin position="381"/>
        <end position="394"/>
    </location>
</feature>
<evidence type="ECO:0000256" key="1">
    <source>
        <dbReference type="SAM" id="MobiDB-lite"/>
    </source>
</evidence>
<feature type="region of interest" description="Disordered" evidence="1">
    <location>
        <begin position="519"/>
        <end position="538"/>
    </location>
</feature>
<feature type="region of interest" description="Disordered" evidence="1">
    <location>
        <begin position="1134"/>
        <end position="1159"/>
    </location>
</feature>
<accession>Q3JJT7</accession>